<dbReference type="AlphaFoldDB" id="A0A2H0NGQ0"/>
<evidence type="ECO:0000256" key="5">
    <source>
        <dbReference type="ARBA" id="ARBA00022884"/>
    </source>
</evidence>
<dbReference type="GO" id="GO:0000049">
    <property type="term" value="F:tRNA binding"/>
    <property type="evidence" value="ECO:0007669"/>
    <property type="project" value="InterPro"/>
</dbReference>
<dbReference type="Pfam" id="PF00825">
    <property type="entry name" value="Ribonuclease_P"/>
    <property type="match status" value="1"/>
</dbReference>
<evidence type="ECO:0000313" key="8">
    <source>
        <dbReference type="Proteomes" id="UP000230707"/>
    </source>
</evidence>
<keyword evidence="2" id="KW-0540">Nuclease</keyword>
<keyword evidence="3" id="KW-0255">Endonuclease</keyword>
<organism evidence="7 8">
    <name type="scientific">Candidatus Gottesmanbacteria bacterium CG11_big_fil_rev_8_21_14_0_20_37_11</name>
    <dbReference type="NCBI Taxonomy" id="1974575"/>
    <lineage>
        <taxon>Bacteria</taxon>
        <taxon>Candidatus Gottesmaniibacteriota</taxon>
    </lineage>
</organism>
<protein>
    <submittedName>
        <fullName evidence="7">Uncharacterized protein</fullName>
    </submittedName>
</protein>
<dbReference type="InterPro" id="IPR000100">
    <property type="entry name" value="RNase_P"/>
</dbReference>
<dbReference type="Gene3D" id="3.30.230.10">
    <property type="match status" value="1"/>
</dbReference>
<dbReference type="GO" id="GO:0008033">
    <property type="term" value="P:tRNA processing"/>
    <property type="evidence" value="ECO:0007669"/>
    <property type="project" value="UniProtKB-KW"/>
</dbReference>
<name>A0A2H0NGQ0_9BACT</name>
<evidence type="ECO:0000313" key="7">
    <source>
        <dbReference type="EMBL" id="PIR08078.1"/>
    </source>
</evidence>
<dbReference type="GO" id="GO:0004526">
    <property type="term" value="F:ribonuclease P activity"/>
    <property type="evidence" value="ECO:0007669"/>
    <property type="project" value="InterPro"/>
</dbReference>
<evidence type="ECO:0000256" key="4">
    <source>
        <dbReference type="ARBA" id="ARBA00022801"/>
    </source>
</evidence>
<feature type="region of interest" description="Disordered" evidence="6">
    <location>
        <begin position="117"/>
        <end position="150"/>
    </location>
</feature>
<dbReference type="EMBL" id="PCWS01000107">
    <property type="protein sequence ID" value="PIR08078.1"/>
    <property type="molecule type" value="Genomic_DNA"/>
</dbReference>
<gene>
    <name evidence="7" type="ORF">COV53_04880</name>
</gene>
<dbReference type="InterPro" id="IPR020568">
    <property type="entry name" value="Ribosomal_Su5_D2-typ_SF"/>
</dbReference>
<keyword evidence="5" id="KW-0694">RNA-binding</keyword>
<accession>A0A2H0NGQ0</accession>
<feature type="compositionally biased region" description="Polar residues" evidence="6">
    <location>
        <begin position="138"/>
        <end position="150"/>
    </location>
</feature>
<keyword evidence="1" id="KW-0819">tRNA processing</keyword>
<proteinExistence type="predicted"/>
<evidence type="ECO:0000256" key="6">
    <source>
        <dbReference type="SAM" id="MobiDB-lite"/>
    </source>
</evidence>
<dbReference type="SUPFAM" id="SSF54211">
    <property type="entry name" value="Ribosomal protein S5 domain 2-like"/>
    <property type="match status" value="1"/>
</dbReference>
<evidence type="ECO:0000256" key="3">
    <source>
        <dbReference type="ARBA" id="ARBA00022759"/>
    </source>
</evidence>
<feature type="compositionally biased region" description="Low complexity" evidence="6">
    <location>
        <begin position="124"/>
        <end position="137"/>
    </location>
</feature>
<dbReference type="Proteomes" id="UP000230707">
    <property type="component" value="Unassembled WGS sequence"/>
</dbReference>
<comment type="caution">
    <text evidence="7">The sequence shown here is derived from an EMBL/GenBank/DDBJ whole genome shotgun (WGS) entry which is preliminary data.</text>
</comment>
<keyword evidence="4" id="KW-0378">Hydrolase</keyword>
<evidence type="ECO:0000256" key="1">
    <source>
        <dbReference type="ARBA" id="ARBA00022694"/>
    </source>
</evidence>
<sequence>MLPKKFRLTYWQFYRNPHKKEKLLLLQSDVFIKKSEVHAPRFVIIVPKIIDKRSAIRHKIKRIIVEAIRKNLTNNLKFVDLLIKIKVNLKDKHKYLYDEEIKKLFLKLHELAFVQPSNTPQDASSPKKNIIPSPSQSGNGSSRKTTIKNN</sequence>
<dbReference type="InterPro" id="IPR014721">
    <property type="entry name" value="Ribsml_uS5_D2-typ_fold_subgr"/>
</dbReference>
<reference evidence="7 8" key="1">
    <citation type="submission" date="2017-09" db="EMBL/GenBank/DDBJ databases">
        <title>Depth-based differentiation of microbial function through sediment-hosted aquifers and enrichment of novel symbionts in the deep terrestrial subsurface.</title>
        <authorList>
            <person name="Probst A.J."/>
            <person name="Ladd B."/>
            <person name="Jarett J.K."/>
            <person name="Geller-Mcgrath D.E."/>
            <person name="Sieber C.M."/>
            <person name="Emerson J.B."/>
            <person name="Anantharaman K."/>
            <person name="Thomas B.C."/>
            <person name="Malmstrom R."/>
            <person name="Stieglmeier M."/>
            <person name="Klingl A."/>
            <person name="Woyke T."/>
            <person name="Ryan C.M."/>
            <person name="Banfield J.F."/>
        </authorList>
    </citation>
    <scope>NUCLEOTIDE SEQUENCE [LARGE SCALE GENOMIC DNA]</scope>
    <source>
        <strain evidence="7">CG11_big_fil_rev_8_21_14_0_20_37_11</strain>
    </source>
</reference>
<evidence type="ECO:0000256" key="2">
    <source>
        <dbReference type="ARBA" id="ARBA00022722"/>
    </source>
</evidence>